<evidence type="ECO:0000313" key="2">
    <source>
        <dbReference type="EMBL" id="VDM64895.1"/>
    </source>
</evidence>
<evidence type="ECO:0000313" key="3">
    <source>
        <dbReference type="Proteomes" id="UP000267027"/>
    </source>
</evidence>
<dbReference type="OrthoDB" id="10475662at2759"/>
<name>A0A3P7K159_ANGCS</name>
<feature type="compositionally biased region" description="Low complexity" evidence="1">
    <location>
        <begin position="264"/>
        <end position="277"/>
    </location>
</feature>
<reference evidence="2 3" key="1">
    <citation type="submission" date="2018-11" db="EMBL/GenBank/DDBJ databases">
        <authorList>
            <consortium name="Pathogen Informatics"/>
        </authorList>
    </citation>
    <scope>NUCLEOTIDE SEQUENCE [LARGE SCALE GENOMIC DNA]</scope>
    <source>
        <strain evidence="2 3">Costa Rica</strain>
    </source>
</reference>
<sequence length="277" mass="31551">MQPITEQGLEELRECVNNCNESAKSADEALLRWSDESEWISKTFVSRIVTLCSSSETLEENLLRARREAIEKDASERANAMNTLRHHREQRTLKMIELANAIVAECQSYHDESEDTLTMMKSHDVAMFENSLAHLQKLQTVIQQHEDVETDTFADDVMNKNRYFTDCIRNSLSRVEFSGEQIVNISGSNEEKRVGSQNEQLKRERAIVQHVRDSLGEVNKELSALVEKNWLSRENTGKTPKKSHYPVANDSEIPHVPKKEKMLLSKSSSISSEVGSA</sequence>
<proteinExistence type="predicted"/>
<organism evidence="2 3">
    <name type="scientific">Angiostrongylus costaricensis</name>
    <name type="common">Nematode worm</name>
    <dbReference type="NCBI Taxonomy" id="334426"/>
    <lineage>
        <taxon>Eukaryota</taxon>
        <taxon>Metazoa</taxon>
        <taxon>Ecdysozoa</taxon>
        <taxon>Nematoda</taxon>
        <taxon>Chromadorea</taxon>
        <taxon>Rhabditida</taxon>
        <taxon>Rhabditina</taxon>
        <taxon>Rhabditomorpha</taxon>
        <taxon>Strongyloidea</taxon>
        <taxon>Metastrongylidae</taxon>
        <taxon>Angiostrongylus</taxon>
    </lineage>
</organism>
<feature type="region of interest" description="Disordered" evidence="1">
    <location>
        <begin position="234"/>
        <end position="277"/>
    </location>
</feature>
<feature type="compositionally biased region" description="Basic and acidic residues" evidence="1">
    <location>
        <begin position="252"/>
        <end position="263"/>
    </location>
</feature>
<gene>
    <name evidence="2" type="ORF">ACOC_LOCUS13310</name>
</gene>
<evidence type="ECO:0000256" key="1">
    <source>
        <dbReference type="SAM" id="MobiDB-lite"/>
    </source>
</evidence>
<dbReference type="EMBL" id="UYYA01005796">
    <property type="protein sequence ID" value="VDM64895.1"/>
    <property type="molecule type" value="Genomic_DNA"/>
</dbReference>
<keyword evidence="3" id="KW-1185">Reference proteome</keyword>
<dbReference type="Proteomes" id="UP000267027">
    <property type="component" value="Unassembled WGS sequence"/>
</dbReference>
<dbReference type="STRING" id="334426.A0A3P7K159"/>
<dbReference type="AlphaFoldDB" id="A0A3P7K159"/>
<accession>A0A3P7K159</accession>
<protein>
    <submittedName>
        <fullName evidence="2">Uncharacterized protein</fullName>
    </submittedName>
</protein>